<proteinExistence type="predicted"/>
<dbReference type="Gene3D" id="1.10.10.10">
    <property type="entry name" value="Winged helix-like DNA-binding domain superfamily/Winged helix DNA-binding domain"/>
    <property type="match status" value="1"/>
</dbReference>
<comment type="caution">
    <text evidence="2">The sequence shown here is derived from an EMBL/GenBank/DDBJ whole genome shotgun (WGS) entry which is preliminary data.</text>
</comment>
<feature type="domain" description="ANTAR" evidence="1">
    <location>
        <begin position="1"/>
        <end position="60"/>
    </location>
</feature>
<sequence>MEGLIAERLTGITEQRAVIEQAKGMLMLIHDIDADQAFELLKWRSQDTNTKLRPLAEQLVAEFRQLSGNALLPSKEVFERRLMTIHQRVDKSKDLATEG</sequence>
<dbReference type="GO" id="GO:0003723">
    <property type="term" value="F:RNA binding"/>
    <property type="evidence" value="ECO:0007669"/>
    <property type="project" value="InterPro"/>
</dbReference>
<organism evidence="2 3">
    <name type="scientific">Mycolicibacterium grossiae</name>
    <dbReference type="NCBI Taxonomy" id="1552759"/>
    <lineage>
        <taxon>Bacteria</taxon>
        <taxon>Bacillati</taxon>
        <taxon>Actinomycetota</taxon>
        <taxon>Actinomycetes</taxon>
        <taxon>Mycobacteriales</taxon>
        <taxon>Mycobacteriaceae</taxon>
        <taxon>Mycolicibacterium</taxon>
    </lineage>
</organism>
<name>A0A1E8Q9U2_9MYCO</name>
<protein>
    <recommendedName>
        <fullName evidence="1">ANTAR domain-containing protein</fullName>
    </recommendedName>
</protein>
<keyword evidence="3" id="KW-1185">Reference proteome</keyword>
<dbReference type="Proteomes" id="UP000178953">
    <property type="component" value="Unassembled WGS sequence"/>
</dbReference>
<reference evidence="2 3" key="1">
    <citation type="submission" date="2016-09" db="EMBL/GenBank/DDBJ databases">
        <title>genome sequence of Mycobacterium sp. 739 SCH.</title>
        <authorList>
            <person name="Greninger A.L."/>
            <person name="Qin X."/>
            <person name="Jerome K."/>
            <person name="Vora S."/>
            <person name="Quinn K."/>
        </authorList>
    </citation>
    <scope>NUCLEOTIDE SEQUENCE [LARGE SCALE GENOMIC DNA]</scope>
    <source>
        <strain evidence="2 3">SCH</strain>
    </source>
</reference>
<dbReference type="PROSITE" id="PS50921">
    <property type="entry name" value="ANTAR"/>
    <property type="match status" value="1"/>
</dbReference>
<dbReference type="Pfam" id="PF03861">
    <property type="entry name" value="ANTAR"/>
    <property type="match status" value="1"/>
</dbReference>
<dbReference type="InterPro" id="IPR036388">
    <property type="entry name" value="WH-like_DNA-bd_sf"/>
</dbReference>
<dbReference type="EMBL" id="MCHX01000009">
    <property type="protein sequence ID" value="OFJ54759.1"/>
    <property type="molecule type" value="Genomic_DNA"/>
</dbReference>
<evidence type="ECO:0000313" key="2">
    <source>
        <dbReference type="EMBL" id="OFJ54759.1"/>
    </source>
</evidence>
<dbReference type="SMART" id="SM01012">
    <property type="entry name" value="ANTAR"/>
    <property type="match status" value="1"/>
</dbReference>
<dbReference type="InterPro" id="IPR011006">
    <property type="entry name" value="CheY-like_superfamily"/>
</dbReference>
<evidence type="ECO:0000259" key="1">
    <source>
        <dbReference type="PROSITE" id="PS50921"/>
    </source>
</evidence>
<dbReference type="InterPro" id="IPR005561">
    <property type="entry name" value="ANTAR"/>
</dbReference>
<evidence type="ECO:0000313" key="3">
    <source>
        <dbReference type="Proteomes" id="UP000178953"/>
    </source>
</evidence>
<dbReference type="SUPFAM" id="SSF52172">
    <property type="entry name" value="CheY-like"/>
    <property type="match status" value="1"/>
</dbReference>
<gene>
    <name evidence="2" type="ORF">BEL07_05210</name>
</gene>
<dbReference type="AlphaFoldDB" id="A0A1E8Q9U2"/>
<accession>A0A1E8Q9U2</accession>